<sequence>VSKTCTIPFSCAPSEDCPKFTAGTSTEDAKLECEGGKWLINNEYYENIQPVCKDDEINENRGAFYMHYAGVTDKLTEGQCFQKYDFKRKTKLDISPEIIIKDGIISCTEGNMRVKYGNITYDEKQYKCNNSRGIWMSDSGKIIKENSRVMCIKQAPLGMEAFSTGALIGHFTFIPLTSMALAVLGTCIFHYCKTRKDHIYAAWSIRVKSEQFVFDFGVFLQTWAYKSSQTTPSSMVKIIDGLNLIQKLLDSETEDPDICELAWPFLDRLHGSS</sequence>
<dbReference type="Proteomes" id="UP001432322">
    <property type="component" value="Unassembled WGS sequence"/>
</dbReference>
<dbReference type="EMBL" id="BTSY01000002">
    <property type="protein sequence ID" value="GMT16562.1"/>
    <property type="molecule type" value="Genomic_DNA"/>
</dbReference>
<proteinExistence type="predicted"/>
<keyword evidence="2" id="KW-1185">Reference proteome</keyword>
<protein>
    <recommendedName>
        <fullName evidence="3">Sushi domain-containing protein</fullName>
    </recommendedName>
</protein>
<evidence type="ECO:0008006" key="3">
    <source>
        <dbReference type="Google" id="ProtNLM"/>
    </source>
</evidence>
<evidence type="ECO:0000313" key="2">
    <source>
        <dbReference type="Proteomes" id="UP001432322"/>
    </source>
</evidence>
<feature type="non-terminal residue" evidence="1">
    <location>
        <position position="273"/>
    </location>
</feature>
<accession>A0AAV5VCV6</accession>
<gene>
    <name evidence="1" type="ORF">PFISCL1PPCAC_7859</name>
</gene>
<organism evidence="1 2">
    <name type="scientific">Pristionchus fissidentatus</name>
    <dbReference type="NCBI Taxonomy" id="1538716"/>
    <lineage>
        <taxon>Eukaryota</taxon>
        <taxon>Metazoa</taxon>
        <taxon>Ecdysozoa</taxon>
        <taxon>Nematoda</taxon>
        <taxon>Chromadorea</taxon>
        <taxon>Rhabditida</taxon>
        <taxon>Rhabditina</taxon>
        <taxon>Diplogasteromorpha</taxon>
        <taxon>Diplogasteroidea</taxon>
        <taxon>Neodiplogasteridae</taxon>
        <taxon>Pristionchus</taxon>
    </lineage>
</organism>
<evidence type="ECO:0000313" key="1">
    <source>
        <dbReference type="EMBL" id="GMT16562.1"/>
    </source>
</evidence>
<reference evidence="1" key="1">
    <citation type="submission" date="2023-10" db="EMBL/GenBank/DDBJ databases">
        <title>Genome assembly of Pristionchus species.</title>
        <authorList>
            <person name="Yoshida K."/>
            <person name="Sommer R.J."/>
        </authorList>
    </citation>
    <scope>NUCLEOTIDE SEQUENCE</scope>
    <source>
        <strain evidence="1">RS5133</strain>
    </source>
</reference>
<comment type="caution">
    <text evidence="1">The sequence shown here is derived from an EMBL/GenBank/DDBJ whole genome shotgun (WGS) entry which is preliminary data.</text>
</comment>
<name>A0AAV5VCV6_9BILA</name>
<dbReference type="AlphaFoldDB" id="A0AAV5VCV6"/>
<feature type="non-terminal residue" evidence="1">
    <location>
        <position position="1"/>
    </location>
</feature>